<protein>
    <recommendedName>
        <fullName evidence="6">Exoribonuclease phosphorolytic domain-containing protein</fullName>
    </recommendedName>
</protein>
<comment type="subcellular location">
    <subcellularLocation>
        <location evidence="1">Nucleus</location>
    </subcellularLocation>
</comment>
<evidence type="ECO:0000256" key="2">
    <source>
        <dbReference type="ARBA" id="ARBA00006678"/>
    </source>
</evidence>
<dbReference type="SUPFAM" id="SSF54211">
    <property type="entry name" value="Ribosomal protein S5 domain 2-like"/>
    <property type="match status" value="1"/>
</dbReference>
<evidence type="ECO:0000313" key="8">
    <source>
        <dbReference type="Proteomes" id="UP001148614"/>
    </source>
</evidence>
<dbReference type="Pfam" id="PF01138">
    <property type="entry name" value="RNase_PH"/>
    <property type="match status" value="1"/>
</dbReference>
<dbReference type="GO" id="GO:0005730">
    <property type="term" value="C:nucleolus"/>
    <property type="evidence" value="ECO:0007669"/>
    <property type="project" value="TreeGrafter"/>
</dbReference>
<keyword evidence="3" id="KW-0698">rRNA processing</keyword>
<reference evidence="7" key="1">
    <citation type="submission" date="2022-07" db="EMBL/GenBank/DDBJ databases">
        <title>Genome Sequence of Xylaria arbuscula.</title>
        <authorList>
            <person name="Buettner E."/>
        </authorList>
    </citation>
    <scope>NUCLEOTIDE SEQUENCE</scope>
    <source>
        <strain evidence="7">VT107</strain>
    </source>
</reference>
<dbReference type="GO" id="GO:0034475">
    <property type="term" value="P:U4 snRNA 3'-end processing"/>
    <property type="evidence" value="ECO:0007669"/>
    <property type="project" value="TreeGrafter"/>
</dbReference>
<feature type="domain" description="Exoribonuclease phosphorolytic" evidence="6">
    <location>
        <begin position="49"/>
        <end position="173"/>
    </location>
</feature>
<gene>
    <name evidence="7" type="ORF">NPX13_g3470</name>
</gene>
<evidence type="ECO:0000256" key="3">
    <source>
        <dbReference type="ARBA" id="ARBA00022552"/>
    </source>
</evidence>
<dbReference type="SUPFAM" id="SSF55666">
    <property type="entry name" value="Ribonuclease PH domain 2-like"/>
    <property type="match status" value="1"/>
</dbReference>
<accession>A0A9W8NH86</accession>
<dbReference type="GO" id="GO:0016075">
    <property type="term" value="P:rRNA catabolic process"/>
    <property type="evidence" value="ECO:0007669"/>
    <property type="project" value="TreeGrafter"/>
</dbReference>
<dbReference type="Proteomes" id="UP001148614">
    <property type="component" value="Unassembled WGS sequence"/>
</dbReference>
<evidence type="ECO:0000256" key="1">
    <source>
        <dbReference type="ARBA" id="ARBA00004123"/>
    </source>
</evidence>
<dbReference type="PANTHER" id="PTHR11953">
    <property type="entry name" value="EXOSOME COMPLEX COMPONENT"/>
    <property type="match status" value="1"/>
</dbReference>
<keyword evidence="8" id="KW-1185">Reference proteome</keyword>
<evidence type="ECO:0000313" key="7">
    <source>
        <dbReference type="EMBL" id="KAJ3577096.1"/>
    </source>
</evidence>
<organism evidence="7 8">
    <name type="scientific">Xylaria arbuscula</name>
    <dbReference type="NCBI Taxonomy" id="114810"/>
    <lineage>
        <taxon>Eukaryota</taxon>
        <taxon>Fungi</taxon>
        <taxon>Dikarya</taxon>
        <taxon>Ascomycota</taxon>
        <taxon>Pezizomycotina</taxon>
        <taxon>Sordariomycetes</taxon>
        <taxon>Xylariomycetidae</taxon>
        <taxon>Xylariales</taxon>
        <taxon>Xylariaceae</taxon>
        <taxon>Xylaria</taxon>
    </lineage>
</organism>
<dbReference type="GO" id="GO:0003723">
    <property type="term" value="F:RNA binding"/>
    <property type="evidence" value="ECO:0007669"/>
    <property type="project" value="TreeGrafter"/>
</dbReference>
<proteinExistence type="inferred from homology"/>
<dbReference type="CDD" id="cd11372">
    <property type="entry name" value="RNase_PH_RRP46"/>
    <property type="match status" value="1"/>
</dbReference>
<keyword evidence="4" id="KW-0271">Exosome</keyword>
<comment type="caution">
    <text evidence="7">The sequence shown here is derived from an EMBL/GenBank/DDBJ whole genome shotgun (WGS) entry which is preliminary data.</text>
</comment>
<dbReference type="GO" id="GO:0000177">
    <property type="term" value="C:cytoplasmic exosome (RNase complex)"/>
    <property type="evidence" value="ECO:0007669"/>
    <property type="project" value="TreeGrafter"/>
</dbReference>
<keyword evidence="5" id="KW-0539">Nucleus</keyword>
<dbReference type="GO" id="GO:0006364">
    <property type="term" value="P:rRNA processing"/>
    <property type="evidence" value="ECO:0007669"/>
    <property type="project" value="UniProtKB-KW"/>
</dbReference>
<comment type="similarity">
    <text evidence="2">Belongs to the RNase PH family.</text>
</comment>
<dbReference type="GO" id="GO:0071028">
    <property type="term" value="P:nuclear mRNA surveillance"/>
    <property type="evidence" value="ECO:0007669"/>
    <property type="project" value="TreeGrafter"/>
</dbReference>
<dbReference type="PANTHER" id="PTHR11953:SF1">
    <property type="entry name" value="EXOSOME COMPLEX COMPONENT RRP46"/>
    <property type="match status" value="1"/>
</dbReference>
<dbReference type="InterPro" id="IPR020568">
    <property type="entry name" value="Ribosomal_Su5_D2-typ_SF"/>
</dbReference>
<dbReference type="EMBL" id="JANPWZ010000435">
    <property type="protein sequence ID" value="KAJ3577096.1"/>
    <property type="molecule type" value="Genomic_DNA"/>
</dbReference>
<dbReference type="InterPro" id="IPR001247">
    <property type="entry name" value="ExoRNase_PH_dom1"/>
</dbReference>
<dbReference type="InterPro" id="IPR050080">
    <property type="entry name" value="RNase_PH"/>
</dbReference>
<dbReference type="Gene3D" id="3.30.230.70">
    <property type="entry name" value="GHMP Kinase, N-terminal domain"/>
    <property type="match status" value="1"/>
</dbReference>
<dbReference type="GO" id="GO:0071051">
    <property type="term" value="P:poly(A)-dependent snoRNA 3'-end processing"/>
    <property type="evidence" value="ECO:0007669"/>
    <property type="project" value="TreeGrafter"/>
</dbReference>
<name>A0A9W8NH86_9PEZI</name>
<dbReference type="InterPro" id="IPR027408">
    <property type="entry name" value="PNPase/RNase_PH_dom_sf"/>
</dbReference>
<dbReference type="GO" id="GO:0000176">
    <property type="term" value="C:nuclear exosome (RNase complex)"/>
    <property type="evidence" value="ECO:0007669"/>
    <property type="project" value="UniProtKB-ARBA"/>
</dbReference>
<dbReference type="InterPro" id="IPR036345">
    <property type="entry name" value="ExoRNase_PH_dom2_sf"/>
</dbReference>
<evidence type="ECO:0000256" key="5">
    <source>
        <dbReference type="ARBA" id="ARBA00023242"/>
    </source>
</evidence>
<sequence length="286" mass="31080">MRGTVALGPYLTGAIIISKTTLDSKLARVYVETFIMTVTTEPEALLSHLYKADGSATYSHAGYTVIGAVNGPIEAQKRDELPEEAIVDVIVRPAAGVGGTRERHLESLLQSTLRQVILVNSFPRTLIQIILQITVTPENEYINGKLVQANVNLPVLPALLQTAILSLLSASLPMAATLTSTSLAIIQEDGRPHIVTNPTARQVEQSKSFHVLAFTSQNELILAESEGAFTLKEWDDIYGAAYRKCCTTASIGDTDTLMDEGTTGADLKRFTRSIIEQKTASDLHWK</sequence>
<evidence type="ECO:0000256" key="4">
    <source>
        <dbReference type="ARBA" id="ARBA00022835"/>
    </source>
</evidence>
<dbReference type="AlphaFoldDB" id="A0A9W8NH86"/>
<evidence type="ECO:0000259" key="6">
    <source>
        <dbReference type="Pfam" id="PF01138"/>
    </source>
</evidence>